<comment type="domain">
    <text evidence="8">The N-terminal region contains the highly conserved SGGXDS motif, predicted to be a P-loop motif involved in ATP binding.</text>
</comment>
<dbReference type="AlphaFoldDB" id="A0A9E8M126"/>
<dbReference type="CDD" id="cd01992">
    <property type="entry name" value="TilS_N"/>
    <property type="match status" value="1"/>
</dbReference>
<feature type="domain" description="Lysidine-tRNA(Ile) synthetase C-terminal" evidence="9">
    <location>
        <begin position="382"/>
        <end position="455"/>
    </location>
</feature>
<name>A0A9E8M126_9BACI</name>
<keyword evidence="5 8" id="KW-0547">Nucleotide-binding</keyword>
<dbReference type="GO" id="GO:0005737">
    <property type="term" value="C:cytoplasm"/>
    <property type="evidence" value="ECO:0007669"/>
    <property type="project" value="UniProtKB-SubCell"/>
</dbReference>
<sequence length="457" mass="52873">MGSFANKVKNFIEQNELLSEHDKILIGVSGGPDSLALLHFFVSLREEMNLHITACHVDHMFRGEQSFSEMKYVKRICSEWNVPFIGKRINVPEEMKIRGGNPQSIARHLRYRFYEEIMTELNIPLLALGHHGDDQMETILMRLTRGTSVGASGGMRVKRSFANGWIIRPFLCLTRSEIELYIEQNRLKPVFDPSNKKDVYTRNRFRKHILPFLKEENPNVHLHFQQYSEDVHDDDDYLSQLAEKASSSIMKRETDRVSFTVSAFLQLPSPLQRRCLFQTISSFHLDGQSTNLSSSHIRKAIEMIKGKGATRKIDLPGHVQIIRSYDSCIITLRRERTGYSYFLEIGDTVTLPTGGYFSMKEGICKREDRTKFLLPHNTKFPLQIRTRKEGDRIRLKGNGGTKKLKSLFIDEKIPSFLRDEWPIVTDADGEILWVPLLRKSKFEAPVDGKYFILQYKP</sequence>
<dbReference type="InterPro" id="IPR012795">
    <property type="entry name" value="tRNA_Ile_lys_synt_N"/>
</dbReference>
<dbReference type="InterPro" id="IPR012094">
    <property type="entry name" value="tRNA_Ile_lys_synt"/>
</dbReference>
<dbReference type="Gene3D" id="3.40.50.620">
    <property type="entry name" value="HUPs"/>
    <property type="match status" value="1"/>
</dbReference>
<dbReference type="EMBL" id="CP106877">
    <property type="protein sequence ID" value="WAA12354.1"/>
    <property type="molecule type" value="Genomic_DNA"/>
</dbReference>
<dbReference type="GO" id="GO:0032267">
    <property type="term" value="F:tRNA(Ile)-lysidine synthase activity"/>
    <property type="evidence" value="ECO:0007669"/>
    <property type="project" value="UniProtKB-EC"/>
</dbReference>
<dbReference type="PANTHER" id="PTHR43033:SF1">
    <property type="entry name" value="TRNA(ILE)-LYSIDINE SYNTHASE-RELATED"/>
    <property type="match status" value="1"/>
</dbReference>
<evidence type="ECO:0000256" key="8">
    <source>
        <dbReference type="HAMAP-Rule" id="MF_01161"/>
    </source>
</evidence>
<evidence type="ECO:0000259" key="9">
    <source>
        <dbReference type="SMART" id="SM00977"/>
    </source>
</evidence>
<dbReference type="SMART" id="SM00977">
    <property type="entry name" value="TilS_C"/>
    <property type="match status" value="1"/>
</dbReference>
<dbReference type="Pfam" id="PF01171">
    <property type="entry name" value="ATP_bind_3"/>
    <property type="match status" value="1"/>
</dbReference>
<dbReference type="GO" id="GO:0006400">
    <property type="term" value="P:tRNA modification"/>
    <property type="evidence" value="ECO:0007669"/>
    <property type="project" value="UniProtKB-UniRule"/>
</dbReference>
<dbReference type="InterPro" id="IPR012796">
    <property type="entry name" value="Lysidine-tRNA-synth_C"/>
</dbReference>
<dbReference type="NCBIfam" id="TIGR02433">
    <property type="entry name" value="lysidine_TilS_C"/>
    <property type="match status" value="1"/>
</dbReference>
<keyword evidence="2 8" id="KW-0963">Cytoplasm</keyword>
<dbReference type="SUPFAM" id="SSF82829">
    <property type="entry name" value="MesJ substrate recognition domain-like"/>
    <property type="match status" value="1"/>
</dbReference>
<evidence type="ECO:0000256" key="4">
    <source>
        <dbReference type="ARBA" id="ARBA00022694"/>
    </source>
</evidence>
<dbReference type="SUPFAM" id="SSF56037">
    <property type="entry name" value="PheT/TilS domain"/>
    <property type="match status" value="1"/>
</dbReference>
<comment type="function">
    <text evidence="8">Ligates lysine onto the cytidine present at position 34 of the AUA codon-specific tRNA(Ile) that contains the anticodon CAU, in an ATP-dependent manner. Cytidine is converted to lysidine, thus changing the amino acid specificity of the tRNA from methionine to isoleucine.</text>
</comment>
<dbReference type="EC" id="6.3.4.19" evidence="8"/>
<dbReference type="HAMAP" id="MF_01161">
    <property type="entry name" value="tRNA_Ile_lys_synt"/>
    <property type="match status" value="1"/>
</dbReference>
<dbReference type="InterPro" id="IPR011063">
    <property type="entry name" value="TilS/TtcA_N"/>
</dbReference>
<dbReference type="GO" id="GO:0005524">
    <property type="term" value="F:ATP binding"/>
    <property type="evidence" value="ECO:0007669"/>
    <property type="project" value="UniProtKB-UniRule"/>
</dbReference>
<dbReference type="SUPFAM" id="SSF52402">
    <property type="entry name" value="Adenine nucleotide alpha hydrolases-like"/>
    <property type="match status" value="1"/>
</dbReference>
<dbReference type="InterPro" id="IPR014729">
    <property type="entry name" value="Rossmann-like_a/b/a_fold"/>
</dbReference>
<evidence type="ECO:0000256" key="7">
    <source>
        <dbReference type="ARBA" id="ARBA00048539"/>
    </source>
</evidence>
<accession>A0A9E8M126</accession>
<reference evidence="10" key="1">
    <citation type="submission" date="2022-09" db="EMBL/GenBank/DDBJ databases">
        <title>Complete Genomes of Fervidibacillus albus and Fervidibacillus halotolerans isolated from tidal flat sediments.</title>
        <authorList>
            <person name="Kwon K.K."/>
            <person name="Yang S.-H."/>
            <person name="Park M.J."/>
            <person name="Oh H.-M."/>
        </authorList>
    </citation>
    <scope>NUCLEOTIDE SEQUENCE</scope>
    <source>
        <strain evidence="10">MEBiC13594</strain>
    </source>
</reference>
<dbReference type="RefSeq" id="WP_275420494.1">
    <property type="nucleotide sequence ID" value="NZ_CP106877.1"/>
</dbReference>
<evidence type="ECO:0000256" key="5">
    <source>
        <dbReference type="ARBA" id="ARBA00022741"/>
    </source>
</evidence>
<evidence type="ECO:0000256" key="1">
    <source>
        <dbReference type="ARBA" id="ARBA00004496"/>
    </source>
</evidence>
<keyword evidence="11" id="KW-1185">Reference proteome</keyword>
<dbReference type="NCBIfam" id="TIGR02432">
    <property type="entry name" value="lysidine_TilS_N"/>
    <property type="match status" value="1"/>
</dbReference>
<evidence type="ECO:0000256" key="2">
    <source>
        <dbReference type="ARBA" id="ARBA00022490"/>
    </source>
</evidence>
<dbReference type="Gene3D" id="3.30.465.60">
    <property type="match status" value="1"/>
</dbReference>
<feature type="binding site" evidence="8">
    <location>
        <begin position="29"/>
        <end position="34"/>
    </location>
    <ligand>
        <name>ATP</name>
        <dbReference type="ChEBI" id="CHEBI:30616"/>
    </ligand>
</feature>
<organism evidence="10 11">
    <name type="scientific">Fervidibacillus halotolerans</name>
    <dbReference type="NCBI Taxonomy" id="2980027"/>
    <lineage>
        <taxon>Bacteria</taxon>
        <taxon>Bacillati</taxon>
        <taxon>Bacillota</taxon>
        <taxon>Bacilli</taxon>
        <taxon>Bacillales</taxon>
        <taxon>Bacillaceae</taxon>
        <taxon>Fervidibacillus</taxon>
    </lineage>
</organism>
<dbReference type="Proteomes" id="UP001164726">
    <property type="component" value="Chromosome"/>
</dbReference>
<evidence type="ECO:0000313" key="11">
    <source>
        <dbReference type="Proteomes" id="UP001164726"/>
    </source>
</evidence>
<comment type="similarity">
    <text evidence="8">Belongs to the tRNA(Ile)-lysidine synthase family.</text>
</comment>
<comment type="catalytic activity">
    <reaction evidence="7 8">
        <text>cytidine(34) in tRNA(Ile2) + L-lysine + ATP = lysidine(34) in tRNA(Ile2) + AMP + diphosphate + H(+)</text>
        <dbReference type="Rhea" id="RHEA:43744"/>
        <dbReference type="Rhea" id="RHEA-COMP:10625"/>
        <dbReference type="Rhea" id="RHEA-COMP:10670"/>
        <dbReference type="ChEBI" id="CHEBI:15378"/>
        <dbReference type="ChEBI" id="CHEBI:30616"/>
        <dbReference type="ChEBI" id="CHEBI:32551"/>
        <dbReference type="ChEBI" id="CHEBI:33019"/>
        <dbReference type="ChEBI" id="CHEBI:82748"/>
        <dbReference type="ChEBI" id="CHEBI:83665"/>
        <dbReference type="ChEBI" id="CHEBI:456215"/>
        <dbReference type="EC" id="6.3.4.19"/>
    </reaction>
</comment>
<protein>
    <recommendedName>
        <fullName evidence="8">tRNA(Ile)-lysidine synthase</fullName>
        <ecNumber evidence="8">6.3.4.19</ecNumber>
    </recommendedName>
    <alternativeName>
        <fullName evidence="8">tRNA(Ile)-2-lysyl-cytidine synthase</fullName>
    </alternativeName>
    <alternativeName>
        <fullName evidence="8">tRNA(Ile)-lysidine synthetase</fullName>
    </alternativeName>
</protein>
<evidence type="ECO:0000256" key="3">
    <source>
        <dbReference type="ARBA" id="ARBA00022598"/>
    </source>
</evidence>
<comment type="subcellular location">
    <subcellularLocation>
        <location evidence="1 8">Cytoplasm</location>
    </subcellularLocation>
</comment>
<evidence type="ECO:0000313" key="10">
    <source>
        <dbReference type="EMBL" id="WAA12354.1"/>
    </source>
</evidence>
<dbReference type="PANTHER" id="PTHR43033">
    <property type="entry name" value="TRNA(ILE)-LYSIDINE SYNTHASE-RELATED"/>
    <property type="match status" value="1"/>
</dbReference>
<keyword evidence="6 8" id="KW-0067">ATP-binding</keyword>
<dbReference type="KEGG" id="fhl:OE105_12510"/>
<dbReference type="Pfam" id="PF11734">
    <property type="entry name" value="TilS_C"/>
    <property type="match status" value="1"/>
</dbReference>
<keyword evidence="3 8" id="KW-0436">Ligase</keyword>
<gene>
    <name evidence="8 10" type="primary">tilS</name>
    <name evidence="10" type="ORF">OE105_12510</name>
</gene>
<keyword evidence="4 8" id="KW-0819">tRNA processing</keyword>
<evidence type="ECO:0000256" key="6">
    <source>
        <dbReference type="ARBA" id="ARBA00022840"/>
    </source>
</evidence>
<proteinExistence type="inferred from homology"/>